<dbReference type="KEGG" id="anp:FK178_09695"/>
<evidence type="ECO:0000313" key="1">
    <source>
        <dbReference type="EMBL" id="QED37982.1"/>
    </source>
</evidence>
<dbReference type="InterPro" id="IPR025345">
    <property type="entry name" value="DUF4249"/>
</dbReference>
<dbReference type="RefSeq" id="WP_146834183.1">
    <property type="nucleotide sequence ID" value="NZ_CP042476.1"/>
</dbReference>
<name>A0A5B8YJ55_9FLAO</name>
<dbReference type="Pfam" id="PF14054">
    <property type="entry name" value="DUF4249"/>
    <property type="match status" value="1"/>
</dbReference>
<evidence type="ECO:0000313" key="2">
    <source>
        <dbReference type="Proteomes" id="UP000321954"/>
    </source>
</evidence>
<dbReference type="OrthoDB" id="1062680at2"/>
<organism evidence="1 2">
    <name type="scientific">Antarcticibacterium arcticum</name>
    <dbReference type="NCBI Taxonomy" id="2585771"/>
    <lineage>
        <taxon>Bacteria</taxon>
        <taxon>Pseudomonadati</taxon>
        <taxon>Bacteroidota</taxon>
        <taxon>Flavobacteriia</taxon>
        <taxon>Flavobacteriales</taxon>
        <taxon>Flavobacteriaceae</taxon>
        <taxon>Antarcticibacterium</taxon>
    </lineage>
</organism>
<keyword evidence="2" id="KW-1185">Reference proteome</keyword>
<dbReference type="PROSITE" id="PS51257">
    <property type="entry name" value="PROKAR_LIPOPROTEIN"/>
    <property type="match status" value="1"/>
</dbReference>
<dbReference type="AlphaFoldDB" id="A0A5B8YJ55"/>
<dbReference type="EMBL" id="CP042476">
    <property type="protein sequence ID" value="QED37982.1"/>
    <property type="molecule type" value="Genomic_DNA"/>
</dbReference>
<reference evidence="1 2" key="1">
    <citation type="submission" date="2019-08" db="EMBL/GenBank/DDBJ databases">
        <title>Antarcticibacterium arcticum sp. nov., a bacterium isolated from marine sediment of the Canadian Beaufort Sea.</title>
        <authorList>
            <person name="Lee Y.M."/>
            <person name="Baek K."/>
            <person name="Lee D.-H."/>
            <person name="Shin S.C."/>
            <person name="Jin Y.K."/>
            <person name="Park Y."/>
        </authorList>
    </citation>
    <scope>NUCLEOTIDE SEQUENCE [LARGE SCALE GENOMIC DNA]</scope>
    <source>
        <strain evidence="1 2">PAMC 28998</strain>
    </source>
</reference>
<accession>A0A5B8YJ55</accession>
<protein>
    <submittedName>
        <fullName evidence="1">DUF4249 domain-containing protein</fullName>
    </submittedName>
</protein>
<dbReference type="Proteomes" id="UP000321954">
    <property type="component" value="Chromosome"/>
</dbReference>
<gene>
    <name evidence="1" type="ORF">FK178_09695</name>
</gene>
<proteinExistence type="predicted"/>
<sequence length="392" mass="44553">MGSKNTSYRYILLSFLVFQGCVEPFEFENESFENILVVEATLTNEEKLQEVLLSRTFPLDVNGAFPEQAARVSILDNTGNQFNFNETSPGRYVSLNTFSAVEGRMYTLEITTRDGKNYSSDASGFRGTTSIESVYGVLSQNQEGVPGIDIRINSSGTQENSGYYRYEYIETYKILSRYFRYREAVVNSNGEVVVVEKAIQDNTCFNGGESNEILLSNSTSLNQDRIVGNFLKFIRQDNPIFANRYSILVKQYGISREAFSFYQSLKELAESESLFSQIQPGFLAGNIVSLDNPGEYVLGFFSVASVSERRVFFNYIDFYNPVEQPRPFFADPCHLETFRTPAETLIIKDYAQSEQYRLYSYDPASGEYIFVDAPCIDCTLLGTNVVPEFWEE</sequence>